<dbReference type="InterPro" id="IPR007754">
    <property type="entry name" value="GlcNAc_II"/>
</dbReference>
<dbReference type="GO" id="GO:0005795">
    <property type="term" value="C:Golgi stack"/>
    <property type="evidence" value="ECO:0007669"/>
    <property type="project" value="InterPro"/>
</dbReference>
<keyword evidence="4" id="KW-0328">Glycosyltransferase</keyword>
<keyword evidence="18" id="KW-1185">Reference proteome</keyword>
<dbReference type="GO" id="GO:0006487">
    <property type="term" value="P:protein N-linked glycosylation"/>
    <property type="evidence" value="ECO:0007669"/>
    <property type="project" value="TreeGrafter"/>
</dbReference>
<evidence type="ECO:0000313" key="17">
    <source>
        <dbReference type="EMBL" id="CAG9795199.1"/>
    </source>
</evidence>
<evidence type="ECO:0000256" key="13">
    <source>
        <dbReference type="ARBA" id="ARBA00023180"/>
    </source>
</evidence>
<evidence type="ECO:0000256" key="5">
    <source>
        <dbReference type="ARBA" id="ARBA00022679"/>
    </source>
</evidence>
<dbReference type="GO" id="GO:0000139">
    <property type="term" value="C:Golgi membrane"/>
    <property type="evidence" value="ECO:0007669"/>
    <property type="project" value="UniProtKB-SubCell"/>
</dbReference>
<keyword evidence="14" id="KW-0464">Manganese</keyword>
<protein>
    <submittedName>
        <fullName evidence="17">Uncharacterized protein</fullName>
    </submittedName>
</protein>
<keyword evidence="7" id="KW-0479">Metal-binding</keyword>
<keyword evidence="13" id="KW-0325">Glycoprotein</keyword>
<evidence type="ECO:0000256" key="8">
    <source>
        <dbReference type="ARBA" id="ARBA00022968"/>
    </source>
</evidence>
<keyword evidence="12 16" id="KW-1015">Disulfide bond</keyword>
<evidence type="ECO:0000256" key="2">
    <source>
        <dbReference type="ARBA" id="ARBA00004323"/>
    </source>
</evidence>
<organism evidence="17 18">
    <name type="scientific">Diatraea saccharalis</name>
    <name type="common">sugarcane borer</name>
    <dbReference type="NCBI Taxonomy" id="40085"/>
    <lineage>
        <taxon>Eukaryota</taxon>
        <taxon>Metazoa</taxon>
        <taxon>Ecdysozoa</taxon>
        <taxon>Arthropoda</taxon>
        <taxon>Hexapoda</taxon>
        <taxon>Insecta</taxon>
        <taxon>Pterygota</taxon>
        <taxon>Neoptera</taxon>
        <taxon>Endopterygota</taxon>
        <taxon>Lepidoptera</taxon>
        <taxon>Glossata</taxon>
        <taxon>Ditrysia</taxon>
        <taxon>Pyraloidea</taxon>
        <taxon>Crambidae</taxon>
        <taxon>Crambinae</taxon>
        <taxon>Diatraea</taxon>
    </lineage>
</organism>
<evidence type="ECO:0000256" key="14">
    <source>
        <dbReference type="ARBA" id="ARBA00023211"/>
    </source>
</evidence>
<accession>A0A9N9WJ57</accession>
<evidence type="ECO:0000256" key="15">
    <source>
        <dbReference type="PIRSR" id="PIRSR607754-1"/>
    </source>
</evidence>
<evidence type="ECO:0000256" key="10">
    <source>
        <dbReference type="ARBA" id="ARBA00023034"/>
    </source>
</evidence>
<evidence type="ECO:0000256" key="9">
    <source>
        <dbReference type="ARBA" id="ARBA00022989"/>
    </source>
</evidence>
<dbReference type="EMBL" id="OU893338">
    <property type="protein sequence ID" value="CAG9795199.1"/>
    <property type="molecule type" value="Genomic_DNA"/>
</dbReference>
<dbReference type="AlphaFoldDB" id="A0A9N9WJ57"/>
<evidence type="ECO:0000256" key="6">
    <source>
        <dbReference type="ARBA" id="ARBA00022692"/>
    </source>
</evidence>
<reference evidence="17" key="2">
    <citation type="submission" date="2022-10" db="EMBL/GenBank/DDBJ databases">
        <authorList>
            <consortium name="ENA_rothamsted_submissions"/>
            <consortium name="culmorum"/>
            <person name="King R."/>
        </authorList>
    </citation>
    <scope>NUCLEOTIDE SEQUENCE</scope>
</reference>
<dbReference type="GO" id="GO:0008455">
    <property type="term" value="F:alpha-1,6-mannosylglycoprotein 2-beta-N-acetylglucosaminyltransferase activity"/>
    <property type="evidence" value="ECO:0007669"/>
    <property type="project" value="InterPro"/>
</dbReference>
<dbReference type="Proteomes" id="UP001153714">
    <property type="component" value="Chromosome 7"/>
</dbReference>
<keyword evidence="5" id="KW-0808">Transferase</keyword>
<keyword evidence="11" id="KW-0472">Membrane</keyword>
<dbReference type="GO" id="GO:0046872">
    <property type="term" value="F:metal ion binding"/>
    <property type="evidence" value="ECO:0007669"/>
    <property type="project" value="UniProtKB-KW"/>
</dbReference>
<dbReference type="GO" id="GO:0009312">
    <property type="term" value="P:oligosaccharide biosynthetic process"/>
    <property type="evidence" value="ECO:0007669"/>
    <property type="project" value="InterPro"/>
</dbReference>
<feature type="disulfide bond" evidence="16">
    <location>
        <begin position="138"/>
        <end position="245"/>
    </location>
</feature>
<reference evidence="17" key="1">
    <citation type="submission" date="2021-12" db="EMBL/GenBank/DDBJ databases">
        <authorList>
            <person name="King R."/>
        </authorList>
    </citation>
    <scope>NUCLEOTIDE SEQUENCE</scope>
</reference>
<proteinExistence type="predicted"/>
<name>A0A9N9WJ57_9NEOP</name>
<dbReference type="PANTHER" id="PTHR12871">
    <property type="entry name" value="BETA-1,2-N-ACETYLGLUCOSAMINYLTRANSFERASE II"/>
    <property type="match status" value="1"/>
</dbReference>
<dbReference type="PANTHER" id="PTHR12871:SF0">
    <property type="entry name" value="ALPHA-1,6-MANNOSYL-GLYCOPROTEIN 2-BETA-N-ACETYLGLUCOSAMINYLTRANSFERASE"/>
    <property type="match status" value="1"/>
</dbReference>
<evidence type="ECO:0000256" key="16">
    <source>
        <dbReference type="PIRSR" id="PIRSR607754-3"/>
    </source>
</evidence>
<evidence type="ECO:0000313" key="18">
    <source>
        <dbReference type="Proteomes" id="UP001153714"/>
    </source>
</evidence>
<evidence type="ECO:0000256" key="1">
    <source>
        <dbReference type="ARBA" id="ARBA00001936"/>
    </source>
</evidence>
<sequence>MNTKIALAMNCTGSSSPDIRGHFRNPKQAQQKHHWWWTANMIFENVLNPIREYEGVVVFLNDNIYILKDFLYMLLYMNKISHNLGNCEFLTLERATFSNLANVNGLELITWDPNYEPSVLAFDMNVWNKIISNYDIFCTVDDYSWARSLLYVSLKQKEGSQFKIMSSMFPRAYKTDSCEFNRILKHCDVIESVYHILQLQRKLKESLFPTQLEVYVYIQNEDDSLVNDYSEGYGGWNDPRDMDLCENFTLSKIKKIVMEMRN</sequence>
<keyword evidence="10" id="KW-0333">Golgi apparatus</keyword>
<keyword evidence="6" id="KW-0812">Transmembrane</keyword>
<comment type="subcellular location">
    <subcellularLocation>
        <location evidence="2">Golgi apparatus membrane</location>
        <topology evidence="2">Single-pass type II membrane protein</topology>
    </subcellularLocation>
</comment>
<evidence type="ECO:0000256" key="3">
    <source>
        <dbReference type="ARBA" id="ARBA00004922"/>
    </source>
</evidence>
<keyword evidence="8" id="KW-0735">Signal-anchor</keyword>
<dbReference type="OrthoDB" id="6019616at2759"/>
<evidence type="ECO:0000256" key="4">
    <source>
        <dbReference type="ARBA" id="ARBA00022676"/>
    </source>
</evidence>
<keyword evidence="9" id="KW-1133">Transmembrane helix</keyword>
<evidence type="ECO:0000256" key="7">
    <source>
        <dbReference type="ARBA" id="ARBA00022723"/>
    </source>
</evidence>
<gene>
    <name evidence="17" type="ORF">DIATSA_LOCUS12491</name>
</gene>
<dbReference type="Pfam" id="PF05060">
    <property type="entry name" value="MGAT2"/>
    <property type="match status" value="1"/>
</dbReference>
<evidence type="ECO:0000256" key="12">
    <source>
        <dbReference type="ARBA" id="ARBA00023157"/>
    </source>
</evidence>
<evidence type="ECO:0000256" key="11">
    <source>
        <dbReference type="ARBA" id="ARBA00023136"/>
    </source>
</evidence>
<comment type="pathway">
    <text evidence="3">Protein modification; protein glycosylation.</text>
</comment>
<feature type="disulfide bond" evidence="16">
    <location>
        <begin position="178"/>
        <end position="187"/>
    </location>
</feature>
<feature type="binding site" evidence="15">
    <location>
        <begin position="30"/>
        <end position="34"/>
    </location>
    <ligand>
        <name>substrate</name>
    </ligand>
</feature>
<comment type="cofactor">
    <cofactor evidence="1">
        <name>Mn(2+)</name>
        <dbReference type="ChEBI" id="CHEBI:29035"/>
    </cofactor>
</comment>